<name>A0ABN3SXV4_9ACTN</name>
<feature type="signal peptide" evidence="2">
    <location>
        <begin position="1"/>
        <end position="30"/>
    </location>
</feature>
<dbReference type="PROSITE" id="PS51257">
    <property type="entry name" value="PROKAR_LIPOPROTEIN"/>
    <property type="match status" value="1"/>
</dbReference>
<comment type="caution">
    <text evidence="3">The sequence shown here is derived from an EMBL/GenBank/DDBJ whole genome shotgun (WGS) entry which is preliminary data.</text>
</comment>
<evidence type="ECO:0008006" key="5">
    <source>
        <dbReference type="Google" id="ProtNLM"/>
    </source>
</evidence>
<reference evidence="3 4" key="1">
    <citation type="journal article" date="2019" name="Int. J. Syst. Evol. Microbiol.">
        <title>The Global Catalogue of Microorganisms (GCM) 10K type strain sequencing project: providing services to taxonomists for standard genome sequencing and annotation.</title>
        <authorList>
            <consortium name="The Broad Institute Genomics Platform"/>
            <consortium name="The Broad Institute Genome Sequencing Center for Infectious Disease"/>
            <person name="Wu L."/>
            <person name="Ma J."/>
        </authorList>
    </citation>
    <scope>NUCLEOTIDE SEQUENCE [LARGE SCALE GENOMIC DNA]</scope>
    <source>
        <strain evidence="3 4">JCM 16374</strain>
    </source>
</reference>
<keyword evidence="2" id="KW-0732">Signal</keyword>
<evidence type="ECO:0000313" key="3">
    <source>
        <dbReference type="EMBL" id="GAA2685893.1"/>
    </source>
</evidence>
<feature type="compositionally biased region" description="Low complexity" evidence="1">
    <location>
        <begin position="64"/>
        <end position="77"/>
    </location>
</feature>
<proteinExistence type="predicted"/>
<evidence type="ECO:0000256" key="2">
    <source>
        <dbReference type="SAM" id="SignalP"/>
    </source>
</evidence>
<protein>
    <recommendedName>
        <fullName evidence="5">Secreted protein</fullName>
    </recommendedName>
</protein>
<evidence type="ECO:0000256" key="1">
    <source>
        <dbReference type="SAM" id="MobiDB-lite"/>
    </source>
</evidence>
<keyword evidence="4" id="KW-1185">Reference proteome</keyword>
<feature type="compositionally biased region" description="Pro residues" evidence="1">
    <location>
        <begin position="125"/>
        <end position="137"/>
    </location>
</feature>
<organism evidence="3 4">
    <name type="scientific">Streptomyces lunalinharesii</name>
    <dbReference type="NCBI Taxonomy" id="333384"/>
    <lineage>
        <taxon>Bacteria</taxon>
        <taxon>Bacillati</taxon>
        <taxon>Actinomycetota</taxon>
        <taxon>Actinomycetes</taxon>
        <taxon>Kitasatosporales</taxon>
        <taxon>Streptomycetaceae</taxon>
        <taxon>Streptomyces</taxon>
    </lineage>
</organism>
<gene>
    <name evidence="3" type="ORF">GCM10009864_69260</name>
</gene>
<dbReference type="Proteomes" id="UP001500994">
    <property type="component" value="Unassembled WGS sequence"/>
</dbReference>
<dbReference type="EMBL" id="BAAARK010000037">
    <property type="protein sequence ID" value="GAA2685893.1"/>
    <property type="molecule type" value="Genomic_DNA"/>
</dbReference>
<accession>A0ABN3SXV4</accession>
<feature type="compositionally biased region" description="Low complexity" evidence="1">
    <location>
        <begin position="87"/>
        <end position="102"/>
    </location>
</feature>
<feature type="chain" id="PRO_5045274392" description="Secreted protein" evidence="2">
    <location>
        <begin position="31"/>
        <end position="258"/>
    </location>
</feature>
<dbReference type="RefSeq" id="WP_344583244.1">
    <property type="nucleotide sequence ID" value="NZ_BAAARK010000037.1"/>
</dbReference>
<evidence type="ECO:0000313" key="4">
    <source>
        <dbReference type="Proteomes" id="UP001500994"/>
    </source>
</evidence>
<feature type="region of interest" description="Disordered" evidence="1">
    <location>
        <begin position="46"/>
        <end position="163"/>
    </location>
</feature>
<sequence length="258" mass="24860">MPRTTPAAHVAAAAAAALCLGGVLTGCGSAAGSGYAAVGAAGPTDPTAPPRGGVELTPLPGNDATSGPTGSPGSPGTSGPPSPPGSSGPSGPNAPGATGTTPPGSPTTPPAGQGNGNGHHGPGSNTPPPSDGSPAPQPGGSTAPEPPSPTIPAGPNAPSGLVVGKPALADTDVRWCQRVTIDFLNTGPRPVTTGTVTFGSHVIGALGIDWATLDSTRALPLPLPPGKPAAGSWRVCVDAWRVPLGMHLDTKDVTFKWK</sequence>